<dbReference type="PANTHER" id="PTHR30065">
    <property type="entry name" value="FLAGELLAR BIOSYNTHETIC PROTEIN FLIR"/>
    <property type="match status" value="1"/>
</dbReference>
<evidence type="ECO:0000256" key="2">
    <source>
        <dbReference type="ARBA" id="ARBA00004651"/>
    </source>
</evidence>
<feature type="transmembrane region" description="Helical" evidence="8">
    <location>
        <begin position="79"/>
        <end position="105"/>
    </location>
</feature>
<accession>A0A1J5PYQ2</accession>
<keyword evidence="9" id="KW-0969">Cilium</keyword>
<dbReference type="EMBL" id="MLJW01001820">
    <property type="protein sequence ID" value="OIQ76617.1"/>
    <property type="molecule type" value="Genomic_DNA"/>
</dbReference>
<evidence type="ECO:0000256" key="3">
    <source>
        <dbReference type="ARBA" id="ARBA00022475"/>
    </source>
</evidence>
<evidence type="ECO:0000256" key="6">
    <source>
        <dbReference type="ARBA" id="ARBA00023136"/>
    </source>
</evidence>
<dbReference type="InterPro" id="IPR006303">
    <property type="entry name" value="FliR"/>
</dbReference>
<comment type="caution">
    <text evidence="9">The sequence shown here is derived from an EMBL/GenBank/DDBJ whole genome shotgun (WGS) entry which is preliminary data.</text>
</comment>
<evidence type="ECO:0000256" key="5">
    <source>
        <dbReference type="ARBA" id="ARBA00022989"/>
    </source>
</evidence>
<comment type="subcellular location">
    <subcellularLocation>
        <location evidence="1">Bacterial flagellum basal body</location>
    </subcellularLocation>
    <subcellularLocation>
        <location evidence="2">Cell membrane</location>
        <topology evidence="2">Multi-pass membrane protein</topology>
    </subcellularLocation>
</comment>
<feature type="transmembrane region" description="Helical" evidence="8">
    <location>
        <begin position="180"/>
        <end position="203"/>
    </location>
</feature>
<keyword evidence="4 8" id="KW-0812">Transmembrane</keyword>
<proteinExistence type="predicted"/>
<dbReference type="InterPro" id="IPR002010">
    <property type="entry name" value="T3SS_IM_R"/>
</dbReference>
<protein>
    <submittedName>
        <fullName evidence="9">Flagellar biosynthetic protein FliR</fullName>
    </submittedName>
</protein>
<evidence type="ECO:0000256" key="1">
    <source>
        <dbReference type="ARBA" id="ARBA00004117"/>
    </source>
</evidence>
<keyword evidence="5 8" id="KW-1133">Transmembrane helix</keyword>
<keyword evidence="6 8" id="KW-0472">Membrane</keyword>
<organism evidence="9">
    <name type="scientific">mine drainage metagenome</name>
    <dbReference type="NCBI Taxonomy" id="410659"/>
    <lineage>
        <taxon>unclassified sequences</taxon>
        <taxon>metagenomes</taxon>
        <taxon>ecological metagenomes</taxon>
    </lineage>
</organism>
<feature type="transmembrane region" description="Helical" evidence="8">
    <location>
        <begin position="40"/>
        <end position="59"/>
    </location>
</feature>
<evidence type="ECO:0000256" key="4">
    <source>
        <dbReference type="ARBA" id="ARBA00022692"/>
    </source>
</evidence>
<dbReference type="GO" id="GO:0005886">
    <property type="term" value="C:plasma membrane"/>
    <property type="evidence" value="ECO:0007669"/>
    <property type="project" value="UniProtKB-SubCell"/>
</dbReference>
<gene>
    <name evidence="9" type="primary">fliR_9</name>
    <name evidence="9" type="ORF">GALL_417040</name>
</gene>
<feature type="transmembrane region" description="Helical" evidence="8">
    <location>
        <begin position="12"/>
        <end position="33"/>
    </location>
</feature>
<dbReference type="PANTHER" id="PTHR30065:SF8">
    <property type="entry name" value="FLAGELLAR BIOSYNTHETIC PROTEIN FLIR"/>
    <property type="match status" value="1"/>
</dbReference>
<keyword evidence="9" id="KW-0966">Cell projection</keyword>
<dbReference type="GO" id="GO:0044780">
    <property type="term" value="P:bacterial-type flagellum assembly"/>
    <property type="evidence" value="ECO:0007669"/>
    <property type="project" value="InterPro"/>
</dbReference>
<name>A0A1J5PYQ2_9ZZZZ</name>
<keyword evidence="7" id="KW-0975">Bacterial flagellum</keyword>
<feature type="transmembrane region" description="Helical" evidence="8">
    <location>
        <begin position="215"/>
        <end position="235"/>
    </location>
</feature>
<evidence type="ECO:0000313" key="9">
    <source>
        <dbReference type="EMBL" id="OIQ76617.1"/>
    </source>
</evidence>
<dbReference type="GO" id="GO:0009425">
    <property type="term" value="C:bacterial-type flagellum basal body"/>
    <property type="evidence" value="ECO:0007669"/>
    <property type="project" value="UniProtKB-SubCell"/>
</dbReference>
<keyword evidence="3" id="KW-1003">Cell membrane</keyword>
<dbReference type="PRINTS" id="PR00953">
    <property type="entry name" value="TYPE3IMRPROT"/>
</dbReference>
<dbReference type="Pfam" id="PF01311">
    <property type="entry name" value="Bac_export_1"/>
    <property type="match status" value="1"/>
</dbReference>
<reference evidence="9" key="1">
    <citation type="submission" date="2016-10" db="EMBL/GenBank/DDBJ databases">
        <title>Sequence of Gallionella enrichment culture.</title>
        <authorList>
            <person name="Poehlein A."/>
            <person name="Muehling M."/>
            <person name="Daniel R."/>
        </authorList>
    </citation>
    <scope>NUCLEOTIDE SEQUENCE</scope>
</reference>
<dbReference type="GO" id="GO:0006605">
    <property type="term" value="P:protein targeting"/>
    <property type="evidence" value="ECO:0007669"/>
    <property type="project" value="InterPro"/>
</dbReference>
<feature type="transmembrane region" description="Helical" evidence="8">
    <location>
        <begin position="126"/>
        <end position="152"/>
    </location>
</feature>
<keyword evidence="9" id="KW-0282">Flagellum</keyword>
<sequence>MIDVTTLQLESWIGAFFWPFLRVLGVLAVAPLFGATEIPVQVRVGLAVVISVALAPALGAMPPVDLGSALGMTLVVQQLLVGLIIGMSMALVLSTVQIAGSIIGLQMGLSFSTLFDPVQGVEVTSLASFLNMLTVLLFVALNGHLLLLGVLARSFTLVPVGPHLGLAAASWRDLALEGSALFSLGLALSAPALGVVLIANIALGVLTRLAPQLNMFAIGFALFFALGFFALYLLLPMLQVIVRHLVEMGLELSTRLLAAQAG</sequence>
<dbReference type="NCBIfam" id="TIGR01400">
    <property type="entry name" value="fliR"/>
    <property type="match status" value="1"/>
</dbReference>
<evidence type="ECO:0000256" key="7">
    <source>
        <dbReference type="ARBA" id="ARBA00023143"/>
    </source>
</evidence>
<evidence type="ECO:0000256" key="8">
    <source>
        <dbReference type="SAM" id="Phobius"/>
    </source>
</evidence>
<dbReference type="AlphaFoldDB" id="A0A1J5PYQ2"/>